<keyword evidence="2" id="KW-0238">DNA-binding</keyword>
<dbReference type="Gene3D" id="3.40.1410.10">
    <property type="entry name" value="Chorismate lyase-like"/>
    <property type="match status" value="1"/>
</dbReference>
<evidence type="ECO:0000313" key="5">
    <source>
        <dbReference type="EMBL" id="NDW07364.1"/>
    </source>
</evidence>
<dbReference type="GO" id="GO:0003677">
    <property type="term" value="F:DNA binding"/>
    <property type="evidence" value="ECO:0007669"/>
    <property type="project" value="UniProtKB-KW"/>
</dbReference>
<evidence type="ECO:0000259" key="4">
    <source>
        <dbReference type="PROSITE" id="PS50949"/>
    </source>
</evidence>
<name>A0A6N9T7H9_9HYPH</name>
<evidence type="ECO:0000256" key="2">
    <source>
        <dbReference type="ARBA" id="ARBA00023125"/>
    </source>
</evidence>
<dbReference type="InterPro" id="IPR036390">
    <property type="entry name" value="WH_DNA-bd_sf"/>
</dbReference>
<sequence>MSFRPIYAELADELICGIQNGTFPVGALLPTEVEIARERQLSRSTVRAALNRLVTLGLVTRQKGVGTRVASSVGHSSYDASTTSIEELVHFGAATDRLILSREEIVSDDRLAARLGFRPGTRWILVKALPSDFLSNDPPICWTDNYIEPRYADALDGLEGYRGLIADRIAERHGVVVDEVVQVIRPTVLSDVVADMLDAVPGSPALDIIRRYSSAGTIVYVSASQHPADRFEYRMSLRRR</sequence>
<dbReference type="PANTHER" id="PTHR44846">
    <property type="entry name" value="MANNOSYL-D-GLYCERATE TRANSPORT/METABOLISM SYSTEM REPRESSOR MNGR-RELATED"/>
    <property type="match status" value="1"/>
</dbReference>
<protein>
    <submittedName>
        <fullName evidence="5">GntR family transcriptional regulator</fullName>
    </submittedName>
</protein>
<keyword evidence="6" id="KW-1185">Reference proteome</keyword>
<dbReference type="Pfam" id="PF00392">
    <property type="entry name" value="GntR"/>
    <property type="match status" value="1"/>
</dbReference>
<dbReference type="CDD" id="cd07377">
    <property type="entry name" value="WHTH_GntR"/>
    <property type="match status" value="1"/>
</dbReference>
<reference evidence="5 6" key="1">
    <citation type="submission" date="2020-01" db="EMBL/GenBank/DDBJ databases">
        <title>Jiella pacifica sp. nov.</title>
        <authorList>
            <person name="Xue Z."/>
            <person name="Zhu S."/>
            <person name="Chen J."/>
            <person name="Yang J."/>
        </authorList>
    </citation>
    <scope>NUCLEOTIDE SEQUENCE [LARGE SCALE GENOMIC DNA]</scope>
    <source>
        <strain evidence="5 6">40Bstr34</strain>
    </source>
</reference>
<dbReference type="InterPro" id="IPR011663">
    <property type="entry name" value="UTRA"/>
</dbReference>
<keyword evidence="1" id="KW-0805">Transcription regulation</keyword>
<dbReference type="AlphaFoldDB" id="A0A6N9T7H9"/>
<keyword evidence="3" id="KW-0804">Transcription</keyword>
<dbReference type="InterPro" id="IPR000524">
    <property type="entry name" value="Tscrpt_reg_HTH_GntR"/>
</dbReference>
<dbReference type="GO" id="GO:0003700">
    <property type="term" value="F:DNA-binding transcription factor activity"/>
    <property type="evidence" value="ECO:0007669"/>
    <property type="project" value="InterPro"/>
</dbReference>
<dbReference type="InterPro" id="IPR050679">
    <property type="entry name" value="Bact_HTH_transcr_reg"/>
</dbReference>
<dbReference type="PROSITE" id="PS50949">
    <property type="entry name" value="HTH_GNTR"/>
    <property type="match status" value="1"/>
</dbReference>
<evidence type="ECO:0000256" key="1">
    <source>
        <dbReference type="ARBA" id="ARBA00023015"/>
    </source>
</evidence>
<dbReference type="SUPFAM" id="SSF46785">
    <property type="entry name" value="Winged helix' DNA-binding domain"/>
    <property type="match status" value="1"/>
</dbReference>
<dbReference type="Proteomes" id="UP000469011">
    <property type="component" value="Unassembled WGS sequence"/>
</dbReference>
<dbReference type="GO" id="GO:0045892">
    <property type="term" value="P:negative regulation of DNA-templated transcription"/>
    <property type="evidence" value="ECO:0007669"/>
    <property type="project" value="TreeGrafter"/>
</dbReference>
<organism evidence="5 6">
    <name type="scientific">Jiella pacifica</name>
    <dbReference type="NCBI Taxonomy" id="2696469"/>
    <lineage>
        <taxon>Bacteria</taxon>
        <taxon>Pseudomonadati</taxon>
        <taxon>Pseudomonadota</taxon>
        <taxon>Alphaproteobacteria</taxon>
        <taxon>Hyphomicrobiales</taxon>
        <taxon>Aurantimonadaceae</taxon>
        <taxon>Jiella</taxon>
    </lineage>
</organism>
<proteinExistence type="predicted"/>
<gene>
    <name evidence="5" type="ORF">GTK09_23390</name>
</gene>
<dbReference type="PRINTS" id="PR00035">
    <property type="entry name" value="HTHGNTR"/>
</dbReference>
<dbReference type="Pfam" id="PF07702">
    <property type="entry name" value="UTRA"/>
    <property type="match status" value="1"/>
</dbReference>
<feature type="domain" description="HTH gntR-type" evidence="4">
    <location>
        <begin position="4"/>
        <end position="72"/>
    </location>
</feature>
<dbReference type="SMART" id="SM00345">
    <property type="entry name" value="HTH_GNTR"/>
    <property type="match status" value="1"/>
</dbReference>
<evidence type="ECO:0000256" key="3">
    <source>
        <dbReference type="ARBA" id="ARBA00023163"/>
    </source>
</evidence>
<dbReference type="Gene3D" id="1.10.10.10">
    <property type="entry name" value="Winged helix-like DNA-binding domain superfamily/Winged helix DNA-binding domain"/>
    <property type="match status" value="1"/>
</dbReference>
<dbReference type="SUPFAM" id="SSF64288">
    <property type="entry name" value="Chorismate lyase-like"/>
    <property type="match status" value="1"/>
</dbReference>
<dbReference type="InterPro" id="IPR036388">
    <property type="entry name" value="WH-like_DNA-bd_sf"/>
</dbReference>
<comment type="caution">
    <text evidence="5">The sequence shown here is derived from an EMBL/GenBank/DDBJ whole genome shotgun (WGS) entry which is preliminary data.</text>
</comment>
<dbReference type="EMBL" id="JAAAMG010000028">
    <property type="protein sequence ID" value="NDW07364.1"/>
    <property type="molecule type" value="Genomic_DNA"/>
</dbReference>
<evidence type="ECO:0000313" key="6">
    <source>
        <dbReference type="Proteomes" id="UP000469011"/>
    </source>
</evidence>
<accession>A0A6N9T7H9</accession>
<dbReference type="RefSeq" id="WP_163465822.1">
    <property type="nucleotide sequence ID" value="NZ_JAAAMG010000028.1"/>
</dbReference>
<dbReference type="SMART" id="SM00866">
    <property type="entry name" value="UTRA"/>
    <property type="match status" value="1"/>
</dbReference>
<dbReference type="PANTHER" id="PTHR44846:SF1">
    <property type="entry name" value="MANNOSYL-D-GLYCERATE TRANSPORT_METABOLISM SYSTEM REPRESSOR MNGR-RELATED"/>
    <property type="match status" value="1"/>
</dbReference>
<dbReference type="InterPro" id="IPR028978">
    <property type="entry name" value="Chorismate_lyase_/UTRA_dom_sf"/>
</dbReference>